<feature type="compositionally biased region" description="Basic residues" evidence="1">
    <location>
        <begin position="177"/>
        <end position="195"/>
    </location>
</feature>
<evidence type="ECO:0000313" key="2">
    <source>
        <dbReference type="EMBL" id="CAA6806956.1"/>
    </source>
</evidence>
<sequence length="195" mass="22328">GAGKYSKYSVLELGFGNLISNPKSTNPNQLKESAEVVVNYMSVTARGGVKPFPKHYFTLGAAMHLGVQRIRYSFGGDYQTPVNQYVIAPEVYIDYAIRIKFLLKKSQRDKYYYLLRIRPYYQLHAYLESGAFERELNQTPNVSANAIEDDMSHFGFNISIGIPFMSDSDRDYLFAPNKKKSKKVKARKEKPKRNS</sequence>
<name>A0A6S6SHS4_9BACT</name>
<protein>
    <recommendedName>
        <fullName evidence="3">Outer membrane protein beta-barrel domain-containing protein</fullName>
    </recommendedName>
</protein>
<evidence type="ECO:0000256" key="1">
    <source>
        <dbReference type="SAM" id="MobiDB-lite"/>
    </source>
</evidence>
<dbReference type="EMBL" id="CACVAQ010000125">
    <property type="protein sequence ID" value="CAA6806956.1"/>
    <property type="molecule type" value="Genomic_DNA"/>
</dbReference>
<dbReference type="AlphaFoldDB" id="A0A6S6SHS4"/>
<reference evidence="2" key="1">
    <citation type="submission" date="2020-01" db="EMBL/GenBank/DDBJ databases">
        <authorList>
            <person name="Meier V. D."/>
            <person name="Meier V D."/>
        </authorList>
    </citation>
    <scope>NUCLEOTIDE SEQUENCE</scope>
    <source>
        <strain evidence="2">HLG_WM_MAG_10</strain>
    </source>
</reference>
<feature type="non-terminal residue" evidence="2">
    <location>
        <position position="1"/>
    </location>
</feature>
<accession>A0A6S6SHS4</accession>
<proteinExistence type="predicted"/>
<feature type="region of interest" description="Disordered" evidence="1">
    <location>
        <begin position="176"/>
        <end position="195"/>
    </location>
</feature>
<gene>
    <name evidence="2" type="ORF">HELGO_WM34674</name>
</gene>
<organism evidence="2">
    <name type="scientific">uncultured Aureispira sp</name>
    <dbReference type="NCBI Taxonomy" id="1331704"/>
    <lineage>
        <taxon>Bacteria</taxon>
        <taxon>Pseudomonadati</taxon>
        <taxon>Bacteroidota</taxon>
        <taxon>Saprospiria</taxon>
        <taxon>Saprospirales</taxon>
        <taxon>Saprospiraceae</taxon>
        <taxon>Aureispira</taxon>
        <taxon>environmental samples</taxon>
    </lineage>
</organism>
<evidence type="ECO:0008006" key="3">
    <source>
        <dbReference type="Google" id="ProtNLM"/>
    </source>
</evidence>